<accession>A0ABS3CLK4</accession>
<name>A0ABS3CLK4_9BACT</name>
<dbReference type="Pfam" id="PF00326">
    <property type="entry name" value="Peptidase_S9"/>
    <property type="match status" value="1"/>
</dbReference>
<keyword evidence="1" id="KW-0732">Signal</keyword>
<dbReference type="Gene3D" id="3.40.50.1820">
    <property type="entry name" value="alpha/beta hydrolase"/>
    <property type="match status" value="1"/>
</dbReference>
<evidence type="ECO:0000313" key="3">
    <source>
        <dbReference type="EMBL" id="MBN7817978.1"/>
    </source>
</evidence>
<keyword evidence="4" id="KW-1185">Reference proteome</keyword>
<organism evidence="3 4">
    <name type="scientific">Algoriphagus pacificus</name>
    <dbReference type="NCBI Taxonomy" id="2811234"/>
    <lineage>
        <taxon>Bacteria</taxon>
        <taxon>Pseudomonadati</taxon>
        <taxon>Bacteroidota</taxon>
        <taxon>Cytophagia</taxon>
        <taxon>Cytophagales</taxon>
        <taxon>Cyclobacteriaceae</taxon>
        <taxon>Algoriphagus</taxon>
    </lineage>
</organism>
<feature type="domain" description="Peptidase S9 prolyl oligopeptidase catalytic" evidence="2">
    <location>
        <begin position="111"/>
        <end position="244"/>
    </location>
</feature>
<evidence type="ECO:0000256" key="1">
    <source>
        <dbReference type="SAM" id="SignalP"/>
    </source>
</evidence>
<dbReference type="Proteomes" id="UP000664480">
    <property type="component" value="Unassembled WGS sequence"/>
</dbReference>
<reference evidence="3 4" key="1">
    <citation type="submission" date="2021-03" db="EMBL/GenBank/DDBJ databases">
        <title>novel species isolated from a fishpond in China.</title>
        <authorList>
            <person name="Lu H."/>
            <person name="Cai Z."/>
        </authorList>
    </citation>
    <scope>NUCLEOTIDE SEQUENCE [LARGE SCALE GENOMIC DNA]</scope>
    <source>
        <strain evidence="3 4">YJ13C</strain>
    </source>
</reference>
<dbReference type="EMBL" id="JAFKCU010000008">
    <property type="protein sequence ID" value="MBN7817978.1"/>
    <property type="molecule type" value="Genomic_DNA"/>
</dbReference>
<proteinExistence type="predicted"/>
<feature type="chain" id="PRO_5046816977" evidence="1">
    <location>
        <begin position="23"/>
        <end position="264"/>
    </location>
</feature>
<sequence length="264" mass="30030">MYQTKVLFLFCFCLFLSTVSFSQERIFDEYTIRNFSFQGHPAKLVFPNKPNKNGYWVWRARFWGHEPQLDKALLEKGFHVVYVDVADLFGNEEAVKIWDDFYAYCRKEFNLNQKVVLEGMSRGGLIIYNWAAKNTDKVFTIYADAPVCDIKSWPGGLYSGKGSPFDWEKCLKAYGLDSVSVLDFKGIPIYTSIAVAKAKIPVIHVYGEADEVVSFEENTALLAEEFRKAGGTIKLIGKPGVGHHPHSLEDPTPILEFIMNSLKK</sequence>
<dbReference type="InterPro" id="IPR029058">
    <property type="entry name" value="AB_hydrolase_fold"/>
</dbReference>
<dbReference type="InterPro" id="IPR001375">
    <property type="entry name" value="Peptidase_S9_cat"/>
</dbReference>
<evidence type="ECO:0000259" key="2">
    <source>
        <dbReference type="Pfam" id="PF00326"/>
    </source>
</evidence>
<feature type="signal peptide" evidence="1">
    <location>
        <begin position="1"/>
        <end position="22"/>
    </location>
</feature>
<evidence type="ECO:0000313" key="4">
    <source>
        <dbReference type="Proteomes" id="UP000664480"/>
    </source>
</evidence>
<protein>
    <submittedName>
        <fullName evidence="3">Prolyl oligopeptidase family serine peptidase</fullName>
    </submittedName>
</protein>
<dbReference type="SUPFAM" id="SSF53474">
    <property type="entry name" value="alpha/beta-Hydrolases"/>
    <property type="match status" value="1"/>
</dbReference>
<comment type="caution">
    <text evidence="3">The sequence shown here is derived from an EMBL/GenBank/DDBJ whole genome shotgun (WGS) entry which is preliminary data.</text>
</comment>
<gene>
    <name evidence="3" type="ORF">J0A69_21240</name>
</gene>